<keyword evidence="3" id="KW-1003">Cell membrane</keyword>
<dbReference type="Proteomes" id="UP000003240">
    <property type="component" value="Unassembled WGS sequence"/>
</dbReference>
<evidence type="ECO:0000256" key="1">
    <source>
        <dbReference type="ARBA" id="ARBA00004651"/>
    </source>
</evidence>
<dbReference type="PANTHER" id="PTHR33884">
    <property type="entry name" value="UPF0410 PROTEIN YMGE"/>
    <property type="match status" value="1"/>
</dbReference>
<dbReference type="PANTHER" id="PTHR33884:SF3">
    <property type="entry name" value="UPF0410 PROTEIN YMGE"/>
    <property type="match status" value="1"/>
</dbReference>
<keyword evidence="6 7" id="KW-0472">Membrane</keyword>
<dbReference type="AlphaFoldDB" id="F7NG56"/>
<dbReference type="eggNOG" id="COG2261">
    <property type="taxonomic scope" value="Bacteria"/>
</dbReference>
<evidence type="ECO:0000256" key="3">
    <source>
        <dbReference type="ARBA" id="ARBA00022475"/>
    </source>
</evidence>
<keyword evidence="9" id="KW-1185">Reference proteome</keyword>
<dbReference type="EMBL" id="AFGF01000040">
    <property type="protein sequence ID" value="EGO64974.1"/>
    <property type="molecule type" value="Genomic_DNA"/>
</dbReference>
<evidence type="ECO:0000256" key="6">
    <source>
        <dbReference type="ARBA" id="ARBA00023136"/>
    </source>
</evidence>
<evidence type="ECO:0000256" key="4">
    <source>
        <dbReference type="ARBA" id="ARBA00022692"/>
    </source>
</evidence>
<evidence type="ECO:0000313" key="9">
    <source>
        <dbReference type="Proteomes" id="UP000003240"/>
    </source>
</evidence>
<comment type="subcellular location">
    <subcellularLocation>
        <location evidence="1">Cell membrane</location>
        <topology evidence="1">Multi-pass membrane protein</topology>
    </subcellularLocation>
</comment>
<evidence type="ECO:0000256" key="2">
    <source>
        <dbReference type="ARBA" id="ARBA00011006"/>
    </source>
</evidence>
<dbReference type="GO" id="GO:0005886">
    <property type="term" value="C:plasma membrane"/>
    <property type="evidence" value="ECO:0007669"/>
    <property type="project" value="UniProtKB-SubCell"/>
</dbReference>
<dbReference type="OrthoDB" id="1684438at2"/>
<dbReference type="Pfam" id="PF04226">
    <property type="entry name" value="Transgly_assoc"/>
    <property type="match status" value="1"/>
</dbReference>
<comment type="caution">
    <text evidence="8">The sequence shown here is derived from an EMBL/GenBank/DDBJ whole genome shotgun (WGS) entry which is preliminary data.</text>
</comment>
<gene>
    <name evidence="8" type="ORF">ALO_05213</name>
</gene>
<accession>F7NG56</accession>
<keyword evidence="4 7" id="KW-0812">Transmembrane</keyword>
<keyword evidence="5 7" id="KW-1133">Transmembrane helix</keyword>
<name>F7NG56_9FIRM</name>
<evidence type="ECO:0000256" key="5">
    <source>
        <dbReference type="ARBA" id="ARBA00022989"/>
    </source>
</evidence>
<dbReference type="RefSeq" id="WP_004093489.1">
    <property type="nucleotide sequence ID" value="NZ_AFGF01000040.1"/>
</dbReference>
<organism evidence="8 9">
    <name type="scientific">Acetonema longum DSM 6540</name>
    <dbReference type="NCBI Taxonomy" id="1009370"/>
    <lineage>
        <taxon>Bacteria</taxon>
        <taxon>Bacillati</taxon>
        <taxon>Bacillota</taxon>
        <taxon>Negativicutes</taxon>
        <taxon>Acetonemataceae</taxon>
        <taxon>Acetonema</taxon>
    </lineage>
</organism>
<dbReference type="STRING" id="1009370.ALO_05213"/>
<evidence type="ECO:0008006" key="10">
    <source>
        <dbReference type="Google" id="ProtNLM"/>
    </source>
</evidence>
<comment type="similarity">
    <text evidence="2">Belongs to the UPF0410 family.</text>
</comment>
<dbReference type="InterPro" id="IPR007341">
    <property type="entry name" value="Transgly_assoc"/>
</dbReference>
<reference evidence="8 9" key="1">
    <citation type="journal article" date="2011" name="EMBO J.">
        <title>Structural diversity of bacterial flagellar motors.</title>
        <authorList>
            <person name="Chen S."/>
            <person name="Beeby M."/>
            <person name="Murphy G.E."/>
            <person name="Leadbetter J.R."/>
            <person name="Hendrixson D.R."/>
            <person name="Briegel A."/>
            <person name="Li Z."/>
            <person name="Shi J."/>
            <person name="Tocheva E.I."/>
            <person name="Muller A."/>
            <person name="Dobro M.J."/>
            <person name="Jensen G.J."/>
        </authorList>
    </citation>
    <scope>NUCLEOTIDE SEQUENCE [LARGE SCALE GENOMIC DNA]</scope>
    <source>
        <strain evidence="8 9">DSM 6540</strain>
    </source>
</reference>
<evidence type="ECO:0000313" key="8">
    <source>
        <dbReference type="EMBL" id="EGO64974.1"/>
    </source>
</evidence>
<evidence type="ECO:0000256" key="7">
    <source>
        <dbReference type="SAM" id="Phobius"/>
    </source>
</evidence>
<sequence length="82" mass="8564">MLWSILIGMVAGWLAGQVSRGQGFGVLGNIVVGIIGAVVGNFLFGLLGLQSYGTLGSIVTSTVGAVLFLWVVRLFTGLPDRR</sequence>
<feature type="transmembrane region" description="Helical" evidence="7">
    <location>
        <begin position="56"/>
        <end position="76"/>
    </location>
</feature>
<protein>
    <recommendedName>
        <fullName evidence="10">Transglycosylase-associated protein</fullName>
    </recommendedName>
</protein>
<feature type="transmembrane region" description="Helical" evidence="7">
    <location>
        <begin position="30"/>
        <end position="49"/>
    </location>
</feature>
<proteinExistence type="inferred from homology"/>